<evidence type="ECO:0000313" key="2">
    <source>
        <dbReference type="EMBL" id="CAK9062017.1"/>
    </source>
</evidence>
<dbReference type="InterPro" id="IPR011990">
    <property type="entry name" value="TPR-like_helical_dom_sf"/>
</dbReference>
<protein>
    <recommendedName>
        <fullName evidence="4">Kinesin light chain</fullName>
    </recommendedName>
</protein>
<feature type="compositionally biased region" description="Basic and acidic residues" evidence="1">
    <location>
        <begin position="654"/>
        <end position="677"/>
    </location>
</feature>
<name>A0ABP0NFW1_9DINO</name>
<dbReference type="EMBL" id="CAXAMN010021662">
    <property type="protein sequence ID" value="CAK9062017.1"/>
    <property type="molecule type" value="Genomic_DNA"/>
</dbReference>
<comment type="caution">
    <text evidence="2">The sequence shown here is derived from an EMBL/GenBank/DDBJ whole genome shotgun (WGS) entry which is preliminary data.</text>
</comment>
<dbReference type="Pfam" id="PF13374">
    <property type="entry name" value="TPR_10"/>
    <property type="match status" value="1"/>
</dbReference>
<dbReference type="Gene3D" id="1.25.40.10">
    <property type="entry name" value="Tetratricopeptide repeat domain"/>
    <property type="match status" value="3"/>
</dbReference>
<feature type="region of interest" description="Disordered" evidence="1">
    <location>
        <begin position="583"/>
        <end position="624"/>
    </location>
</feature>
<evidence type="ECO:0000256" key="1">
    <source>
        <dbReference type="SAM" id="MobiDB-lite"/>
    </source>
</evidence>
<feature type="compositionally biased region" description="Polar residues" evidence="1">
    <location>
        <begin position="603"/>
        <end position="619"/>
    </location>
</feature>
<feature type="compositionally biased region" description="Acidic residues" evidence="1">
    <location>
        <begin position="636"/>
        <end position="653"/>
    </location>
</feature>
<dbReference type="PANTHER" id="PTHR46082">
    <property type="entry name" value="ATP/GTP-BINDING PROTEIN-RELATED"/>
    <property type="match status" value="1"/>
</dbReference>
<reference evidence="2 3" key="1">
    <citation type="submission" date="2024-02" db="EMBL/GenBank/DDBJ databases">
        <authorList>
            <person name="Chen Y."/>
            <person name="Shah S."/>
            <person name="Dougan E. K."/>
            <person name="Thang M."/>
            <person name="Chan C."/>
        </authorList>
    </citation>
    <scope>NUCLEOTIDE SEQUENCE [LARGE SCALE GENOMIC DNA]</scope>
</reference>
<dbReference type="Proteomes" id="UP001642484">
    <property type="component" value="Unassembled WGS sequence"/>
</dbReference>
<dbReference type="SMART" id="SM00028">
    <property type="entry name" value="TPR"/>
    <property type="match status" value="4"/>
</dbReference>
<accession>A0ABP0NFW1</accession>
<feature type="region of interest" description="Disordered" evidence="1">
    <location>
        <begin position="636"/>
        <end position="787"/>
    </location>
</feature>
<sequence>MLGEFDGVQWISSTHGHLWGKVGELAYSPSLCLVFPLGRPEQYSPGYEALDPSSEELEAGPSKIGEPVHEAHVAEELAELLFTKAKYAAAEELRTELFRRCLHEAHAERAERLRRQLVTVLRCQGRLGEAEDLARELGTKAGDLSLLALILEDRLSRAVLRHREREKQLCATHPWTLLCYSRLAATLHARGKLPEAEDFCRRALAGSEVELNQTETLHYINRLAKVLQAQGHMQEAEELQQRMMPGLIYVESSALLCLVKGNGRMQDSTLTSLSHLGSLLHERGKLQEAEDLLRRVLSEREEMEPLHLDTLSSSCALAAVLRDAGKTQEAEELYKSALEGYEKLDPYYVETLQTATALAMMRQNILGKPRKAEELFRRVLERREEQLGRNHLQSLTAARHLAKCLRLQQKFSEAEDLQWRAMEGYEEHLGKSHPETLRVTSDLAALLQELNDLNEAERLQRWVYEERQTVLGPDHAETLSSCYALGALLETKGADADEVEELLRKALEGRQKQLGPVHAEVLEVISRLANFLEKLGEVTEAQKLYIQELQAMEELFGVGHKRTQQSRRKLEDFLRNIRESFPEEAETEVVSRTNSRTSRANSDGASRSNSVPDSGTSDGKASRRVSIAPSFYQEALNEDSDDQAEKAEESDDDAPSRKALDPEDYETRSDMDVARDAEAEETGEADESLALSRKEEKAEEESDDGARSRKVSLAPSMYQEALDPEDYETRSDMDVAQDAEAEETGEADESLALSRKASLGPSLYQEALDPEDYETRSDRDLQEVEDD</sequence>
<organism evidence="2 3">
    <name type="scientific">Durusdinium trenchii</name>
    <dbReference type="NCBI Taxonomy" id="1381693"/>
    <lineage>
        <taxon>Eukaryota</taxon>
        <taxon>Sar</taxon>
        <taxon>Alveolata</taxon>
        <taxon>Dinophyceae</taxon>
        <taxon>Suessiales</taxon>
        <taxon>Symbiodiniaceae</taxon>
        <taxon>Durusdinium</taxon>
    </lineage>
</organism>
<dbReference type="PANTHER" id="PTHR46082:SF6">
    <property type="entry name" value="AAA+ ATPASE DOMAIN-CONTAINING PROTEIN-RELATED"/>
    <property type="match status" value="1"/>
</dbReference>
<gene>
    <name evidence="2" type="ORF">CCMP2556_LOCUS30500</name>
</gene>
<feature type="compositionally biased region" description="Acidic residues" evidence="1">
    <location>
        <begin position="735"/>
        <end position="749"/>
    </location>
</feature>
<dbReference type="InterPro" id="IPR019734">
    <property type="entry name" value="TPR_rpt"/>
</dbReference>
<keyword evidence="3" id="KW-1185">Reference proteome</keyword>
<dbReference type="InterPro" id="IPR053137">
    <property type="entry name" value="NLR-like"/>
</dbReference>
<dbReference type="SUPFAM" id="SSF48452">
    <property type="entry name" value="TPR-like"/>
    <property type="match status" value="3"/>
</dbReference>
<dbReference type="Pfam" id="PF13424">
    <property type="entry name" value="TPR_12"/>
    <property type="match status" value="3"/>
</dbReference>
<feature type="compositionally biased region" description="Low complexity" evidence="1">
    <location>
        <begin position="591"/>
        <end position="602"/>
    </location>
</feature>
<feature type="compositionally biased region" description="Acidic residues" evidence="1">
    <location>
        <begin position="678"/>
        <end position="687"/>
    </location>
</feature>
<proteinExistence type="predicted"/>
<evidence type="ECO:0000313" key="3">
    <source>
        <dbReference type="Proteomes" id="UP001642484"/>
    </source>
</evidence>
<evidence type="ECO:0008006" key="4">
    <source>
        <dbReference type="Google" id="ProtNLM"/>
    </source>
</evidence>
<feature type="compositionally biased region" description="Basic and acidic residues" evidence="1">
    <location>
        <begin position="773"/>
        <end position="787"/>
    </location>
</feature>